<proteinExistence type="predicted"/>
<keyword evidence="3" id="KW-1185">Reference proteome</keyword>
<evidence type="ECO:0000313" key="2">
    <source>
        <dbReference type="EMBL" id="MEB3041702.1"/>
    </source>
</evidence>
<gene>
    <name evidence="2" type="ORF">VJJ49_13545</name>
</gene>
<dbReference type="PROSITE" id="PS50005">
    <property type="entry name" value="TPR"/>
    <property type="match status" value="1"/>
</dbReference>
<name>A0ABU5YCL2_9FLAO</name>
<comment type="caution">
    <text evidence="2">The sequence shown here is derived from an EMBL/GenBank/DDBJ whole genome shotgun (WGS) entry which is preliminary data.</text>
</comment>
<evidence type="ECO:0008006" key="4">
    <source>
        <dbReference type="Google" id="ProtNLM"/>
    </source>
</evidence>
<evidence type="ECO:0000313" key="3">
    <source>
        <dbReference type="Proteomes" id="UP001324270"/>
    </source>
</evidence>
<protein>
    <recommendedName>
        <fullName evidence="4">Tetratricopeptide repeat protein</fullName>
    </recommendedName>
</protein>
<sequence>MKKTTILFVLLCFSTCWGQRKVVLDDVQRIINQRIDDAKLKATTNLFFSNYTTAKPISRAELMESKVGICIDVLPQKNSLVYYPAKFDVNYATFDTNVFSIEDNKDKEAQKKYIQWFQKGERSKIQKSTYFDHVKYQYLNQKTEKTTIYTDDIFIRNKRYATFLRSQGDYIYGLAVDNKHDGNFEDAILKLYIFDKKLLSEKDLIEINDKRKEALSATRDDYSLYHEKRINELITLLEKLFETFPSYKNDPKLVAAYEKLKEQEPLDKGSLWLAKDILPYLADLKIEESQGRMLLYNLQNIAHLAAHSLADIYYGNKEYDKAEKYFLKALYEAPYEQTSATTVKKDNERIFFDLISIYQGTTDKTNKIIAYSFPLLVSFYYQKESNELLIAYIPEGKKARVAFKGEVDKALHSAITTDNGDIEIVFKGEKVRFWYYGIKQFVEGVKGSDFYKKL</sequence>
<feature type="repeat" description="TPR" evidence="1">
    <location>
        <begin position="303"/>
        <end position="336"/>
    </location>
</feature>
<accession>A0ABU5YCL2</accession>
<dbReference type="Proteomes" id="UP001324270">
    <property type="component" value="Unassembled WGS sequence"/>
</dbReference>
<dbReference type="EMBL" id="JAYKBV010000028">
    <property type="protein sequence ID" value="MEB3041702.1"/>
    <property type="molecule type" value="Genomic_DNA"/>
</dbReference>
<evidence type="ECO:0000256" key="1">
    <source>
        <dbReference type="PROSITE-ProRule" id="PRU00339"/>
    </source>
</evidence>
<dbReference type="InterPro" id="IPR019734">
    <property type="entry name" value="TPR_rpt"/>
</dbReference>
<keyword evidence="1" id="KW-0802">TPR repeat</keyword>
<dbReference type="RefSeq" id="WP_314083714.1">
    <property type="nucleotide sequence ID" value="NZ_CAUPZR010000014.1"/>
</dbReference>
<organism evidence="2 3">
    <name type="scientific">Capnocytophaga gingivalis</name>
    <dbReference type="NCBI Taxonomy" id="1017"/>
    <lineage>
        <taxon>Bacteria</taxon>
        <taxon>Pseudomonadati</taxon>
        <taxon>Bacteroidota</taxon>
        <taxon>Flavobacteriia</taxon>
        <taxon>Flavobacteriales</taxon>
        <taxon>Flavobacteriaceae</taxon>
        <taxon>Capnocytophaga</taxon>
    </lineage>
</organism>
<reference evidence="2 3" key="1">
    <citation type="submission" date="2023-12" db="EMBL/GenBank/DDBJ databases">
        <title>Genomic sequences of Capnocytophaga and Parvimonas strains.</title>
        <authorList>
            <person name="Watt R.M."/>
            <person name="Wang M."/>
            <person name="Yang T."/>
            <person name="Tong W.M."/>
        </authorList>
    </citation>
    <scope>NUCLEOTIDE SEQUENCE [LARGE SCALE GENOMIC DNA]</scope>
    <source>
        <strain evidence="2 3">CCUG 13156</strain>
    </source>
</reference>